<dbReference type="SUPFAM" id="SSF141523">
    <property type="entry name" value="L,D-transpeptidase catalytic domain-like"/>
    <property type="match status" value="1"/>
</dbReference>
<keyword evidence="8" id="KW-1133">Transmembrane helix</keyword>
<evidence type="ECO:0000256" key="4">
    <source>
        <dbReference type="ARBA" id="ARBA00022984"/>
    </source>
</evidence>
<protein>
    <recommendedName>
        <fullName evidence="9">L,D-TPase catalytic domain-containing protein</fullName>
    </recommendedName>
</protein>
<dbReference type="InterPro" id="IPR050979">
    <property type="entry name" value="LD-transpeptidase"/>
</dbReference>
<evidence type="ECO:0000256" key="8">
    <source>
        <dbReference type="SAM" id="Phobius"/>
    </source>
</evidence>
<dbReference type="PANTHER" id="PTHR30582">
    <property type="entry name" value="L,D-TRANSPEPTIDASE"/>
    <property type="match status" value="1"/>
</dbReference>
<evidence type="ECO:0000259" key="9">
    <source>
        <dbReference type="PROSITE" id="PS52029"/>
    </source>
</evidence>
<dbReference type="GO" id="GO:0071972">
    <property type="term" value="F:peptidoglycan L,D-transpeptidase activity"/>
    <property type="evidence" value="ECO:0007669"/>
    <property type="project" value="TreeGrafter"/>
</dbReference>
<feature type="transmembrane region" description="Helical" evidence="8">
    <location>
        <begin position="29"/>
        <end position="51"/>
    </location>
</feature>
<dbReference type="PATRIC" id="fig|2033.6.peg.3615"/>
<dbReference type="AlphaFoldDB" id="A0A147EVU0"/>
<name>A0A147EVU0_MICTE</name>
<dbReference type="UniPathway" id="UPA00219"/>
<evidence type="ECO:0000313" key="11">
    <source>
        <dbReference type="Proteomes" id="UP000075025"/>
    </source>
</evidence>
<dbReference type="GO" id="GO:0071555">
    <property type="term" value="P:cell wall organization"/>
    <property type="evidence" value="ECO:0007669"/>
    <property type="project" value="UniProtKB-UniRule"/>
</dbReference>
<evidence type="ECO:0000313" key="10">
    <source>
        <dbReference type="EMBL" id="KTR93626.1"/>
    </source>
</evidence>
<evidence type="ECO:0000256" key="2">
    <source>
        <dbReference type="ARBA" id="ARBA00022679"/>
    </source>
</evidence>
<keyword evidence="4 6" id="KW-0573">Peptidoglycan synthesis</keyword>
<dbReference type="GO" id="GO:0018104">
    <property type="term" value="P:peptidoglycan-protein cross-linking"/>
    <property type="evidence" value="ECO:0007669"/>
    <property type="project" value="TreeGrafter"/>
</dbReference>
<dbReference type="EMBL" id="LDRT01000078">
    <property type="protein sequence ID" value="KTR93626.1"/>
    <property type="molecule type" value="Genomic_DNA"/>
</dbReference>
<feature type="active site" description="Nucleophile" evidence="6">
    <location>
        <position position="441"/>
    </location>
</feature>
<dbReference type="GO" id="GO:0005576">
    <property type="term" value="C:extracellular region"/>
    <property type="evidence" value="ECO:0007669"/>
    <property type="project" value="TreeGrafter"/>
</dbReference>
<keyword evidence="5 6" id="KW-0961">Cell wall biogenesis/degradation</keyword>
<dbReference type="OrthoDB" id="3176960at2"/>
<dbReference type="GO" id="GO:0008360">
    <property type="term" value="P:regulation of cell shape"/>
    <property type="evidence" value="ECO:0007669"/>
    <property type="project" value="UniProtKB-UniRule"/>
</dbReference>
<evidence type="ECO:0000256" key="1">
    <source>
        <dbReference type="ARBA" id="ARBA00004752"/>
    </source>
</evidence>
<dbReference type="InterPro" id="IPR022029">
    <property type="entry name" value="YoaR-like_PG-bd"/>
</dbReference>
<dbReference type="Pfam" id="PF12229">
    <property type="entry name" value="PG_binding_4"/>
    <property type="match status" value="1"/>
</dbReference>
<feature type="region of interest" description="Disordered" evidence="7">
    <location>
        <begin position="1"/>
        <end position="24"/>
    </location>
</feature>
<feature type="domain" description="L,D-TPase catalytic" evidence="9">
    <location>
        <begin position="349"/>
        <end position="465"/>
    </location>
</feature>
<dbReference type="Pfam" id="PF03734">
    <property type="entry name" value="YkuD"/>
    <property type="match status" value="1"/>
</dbReference>
<feature type="active site" description="Proton donor/acceptor" evidence="6">
    <location>
        <position position="425"/>
    </location>
</feature>
<comment type="pathway">
    <text evidence="1 6">Cell wall biogenesis; peptidoglycan biosynthesis.</text>
</comment>
<dbReference type="Proteomes" id="UP000075025">
    <property type="component" value="Unassembled WGS sequence"/>
</dbReference>
<proteinExistence type="predicted"/>
<dbReference type="InterPro" id="IPR005490">
    <property type="entry name" value="LD_TPept_cat_dom"/>
</dbReference>
<keyword evidence="3 6" id="KW-0133">Cell shape</keyword>
<dbReference type="GO" id="GO:0016740">
    <property type="term" value="F:transferase activity"/>
    <property type="evidence" value="ECO:0007669"/>
    <property type="project" value="UniProtKB-KW"/>
</dbReference>
<dbReference type="RefSeq" id="WP_058624249.1">
    <property type="nucleotide sequence ID" value="NZ_LDRT01000078.1"/>
</dbReference>
<keyword evidence="8" id="KW-0472">Membrane</keyword>
<organism evidence="10 11">
    <name type="scientific">Microbacterium testaceum</name>
    <name type="common">Aureobacterium testaceum</name>
    <name type="synonym">Brevibacterium testaceum</name>
    <dbReference type="NCBI Taxonomy" id="2033"/>
    <lineage>
        <taxon>Bacteria</taxon>
        <taxon>Bacillati</taxon>
        <taxon>Actinomycetota</taxon>
        <taxon>Actinomycetes</taxon>
        <taxon>Micrococcales</taxon>
        <taxon>Microbacteriaceae</taxon>
        <taxon>Microbacterium</taxon>
    </lineage>
</organism>
<accession>A0A147EVU0</accession>
<evidence type="ECO:0000256" key="7">
    <source>
        <dbReference type="SAM" id="MobiDB-lite"/>
    </source>
</evidence>
<evidence type="ECO:0000256" key="6">
    <source>
        <dbReference type="PROSITE-ProRule" id="PRU01373"/>
    </source>
</evidence>
<reference evidence="10 11" key="1">
    <citation type="journal article" date="2016" name="Front. Microbiol.">
        <title>Genomic Resource of Rice Seed Associated Bacteria.</title>
        <authorList>
            <person name="Midha S."/>
            <person name="Bansal K."/>
            <person name="Sharma S."/>
            <person name="Kumar N."/>
            <person name="Patil P.P."/>
            <person name="Chaudhry V."/>
            <person name="Patil P.B."/>
        </authorList>
    </citation>
    <scope>NUCLEOTIDE SEQUENCE [LARGE SCALE GENOMIC DNA]</scope>
    <source>
        <strain evidence="10 11">NS220</strain>
    </source>
</reference>
<dbReference type="Gene3D" id="2.40.440.10">
    <property type="entry name" value="L,D-transpeptidase catalytic domain-like"/>
    <property type="match status" value="1"/>
</dbReference>
<gene>
    <name evidence="10" type="ORF">NS220_11855</name>
</gene>
<keyword evidence="2" id="KW-0808">Transferase</keyword>
<dbReference type="PROSITE" id="PS52029">
    <property type="entry name" value="LD_TPASE"/>
    <property type="match status" value="1"/>
</dbReference>
<feature type="compositionally biased region" description="Polar residues" evidence="7">
    <location>
        <begin position="1"/>
        <end position="10"/>
    </location>
</feature>
<comment type="caution">
    <text evidence="10">The sequence shown here is derived from an EMBL/GenBank/DDBJ whole genome shotgun (WGS) entry which is preliminary data.</text>
</comment>
<sequence>MTDGANSTDGATYAWAPPEQPKRKNRSGLWIGIPAGATAVALLAASFVLIAPGASVAGVQIGGLTAGAAAQAISDRLASTSIAVESPAGSVTVTGAELGATVDAQAVADKAFSENPMWKPSSWFPAGTGVSITVDPAKAAAALRDLAPDTYKAPVDATVAYDAGSQSYVTTPAQPGEGIDPAAVTAALQSAFDAGTVSTTAQAGVVPVEAQVTTEEADAAVARLNGILDSAGFYVGDERTVPVDRATAASWLTITPDGKGDFAISADEAAIQQAVGGLPAAVDRGAVNGDVIVDSGGEVIKTLTEGHTGRSLGDTTGIAAAFAAQLAEGNGRYALAVSETPFETTKTERRIDVNLSTQTTTLWQNGQVYRSYTISSGAGDHATHTGEFRIGWKTEMQDMGCVPGYDYCTKDVPWVAYFNGDEGFHGTYWHNNFGTPMSHGCINMTIPAAKELYDWAYRGTEVSVHY</sequence>
<evidence type="ECO:0000256" key="5">
    <source>
        <dbReference type="ARBA" id="ARBA00023316"/>
    </source>
</evidence>
<evidence type="ECO:0000256" key="3">
    <source>
        <dbReference type="ARBA" id="ARBA00022960"/>
    </source>
</evidence>
<dbReference type="InterPro" id="IPR038063">
    <property type="entry name" value="Transpep_catalytic_dom"/>
</dbReference>
<dbReference type="CDD" id="cd16913">
    <property type="entry name" value="YkuD_like"/>
    <property type="match status" value="1"/>
</dbReference>
<keyword evidence="8" id="KW-0812">Transmembrane</keyword>
<dbReference type="PANTHER" id="PTHR30582:SF2">
    <property type="entry name" value="L,D-TRANSPEPTIDASE YCIB-RELATED"/>
    <property type="match status" value="1"/>
</dbReference>